<keyword evidence="2" id="KW-1185">Reference proteome</keyword>
<name>A0ABT2I882_9SPHN</name>
<accession>A0ABT2I882</accession>
<protein>
    <submittedName>
        <fullName evidence="1">Uncharacterized protein</fullName>
    </submittedName>
</protein>
<comment type="caution">
    <text evidence="1">The sequence shown here is derived from an EMBL/GenBank/DDBJ whole genome shotgun (WGS) entry which is preliminary data.</text>
</comment>
<dbReference type="Proteomes" id="UP001165583">
    <property type="component" value="Unassembled WGS sequence"/>
</dbReference>
<evidence type="ECO:0000313" key="1">
    <source>
        <dbReference type="EMBL" id="MCT2400984.1"/>
    </source>
</evidence>
<dbReference type="EMBL" id="JANZXA010000011">
    <property type="protein sequence ID" value="MCT2400984.1"/>
    <property type="molecule type" value="Genomic_DNA"/>
</dbReference>
<reference evidence="1" key="1">
    <citation type="submission" date="2022-09" db="EMBL/GenBank/DDBJ databases">
        <title>Novosphingobium sp. Nov., a polycyclic aromatic hydrocarbon-degrading bacterium isolated form mangrove sediments in HongKong.</title>
        <authorList>
            <person name="Hu Z."/>
        </authorList>
    </citation>
    <scope>NUCLEOTIDE SEQUENCE</scope>
    <source>
        <strain evidence="1">HK4-1</strain>
    </source>
</reference>
<proteinExistence type="predicted"/>
<sequence>MTSSDPKASASSIATLLKQQCLESSDDPIRFDAGLSATGWGFKRVQTADPADPLSLDMWVSPVADVLRGQVVEDNVFVCTVMIHRQFAPPITVIKSALSDIAGQTSGSAPEWWWKSGAKKFHMDVNDQGNEGQSTGITVETYRLPWWQSILG</sequence>
<organism evidence="1 2">
    <name type="scientific">Novosphingobium mangrovi</name>
    <name type="common">ex Huang et al. 2023</name>
    <dbReference type="NCBI Taxonomy" id="2976432"/>
    <lineage>
        <taxon>Bacteria</taxon>
        <taxon>Pseudomonadati</taxon>
        <taxon>Pseudomonadota</taxon>
        <taxon>Alphaproteobacteria</taxon>
        <taxon>Sphingomonadales</taxon>
        <taxon>Sphingomonadaceae</taxon>
        <taxon>Novosphingobium</taxon>
    </lineage>
</organism>
<evidence type="ECO:0000313" key="2">
    <source>
        <dbReference type="Proteomes" id="UP001165583"/>
    </source>
</evidence>
<gene>
    <name evidence="1" type="ORF">NZK81_15630</name>
</gene>
<dbReference type="RefSeq" id="WP_260047008.1">
    <property type="nucleotide sequence ID" value="NZ_JANZXA010000011.1"/>
</dbReference>